<reference evidence="1" key="1">
    <citation type="journal article" date="2012" name="Nat. Biotechnol.">
        <title>Draft genome sequence of pigeonpea (Cajanus cajan), an orphan legume crop of resource-poor farmers.</title>
        <authorList>
            <person name="Varshney R.K."/>
            <person name="Chen W."/>
            <person name="Li Y."/>
            <person name="Bharti A.K."/>
            <person name="Saxena R.K."/>
            <person name="Schlueter J.A."/>
            <person name="Donoghue M.T."/>
            <person name="Azam S."/>
            <person name="Fan G."/>
            <person name="Whaley A.M."/>
            <person name="Farmer A.D."/>
            <person name="Sheridan J."/>
            <person name="Iwata A."/>
            <person name="Tuteja R."/>
            <person name="Penmetsa R.V."/>
            <person name="Wu W."/>
            <person name="Upadhyaya H.D."/>
            <person name="Yang S.P."/>
            <person name="Shah T."/>
            <person name="Saxena K.B."/>
            <person name="Michael T."/>
            <person name="McCombie W.R."/>
            <person name="Yang B."/>
            <person name="Zhang G."/>
            <person name="Yang H."/>
            <person name="Wang J."/>
            <person name="Spillane C."/>
            <person name="Cook D.R."/>
            <person name="May G.D."/>
            <person name="Xu X."/>
            <person name="Jackson S.A."/>
        </authorList>
    </citation>
    <scope>NUCLEOTIDE SEQUENCE [LARGE SCALE GENOMIC DNA]</scope>
</reference>
<evidence type="ECO:0000313" key="2">
    <source>
        <dbReference type="Proteomes" id="UP000075243"/>
    </source>
</evidence>
<evidence type="ECO:0000313" key="1">
    <source>
        <dbReference type="EMBL" id="KYP51001.1"/>
    </source>
</evidence>
<name>A0A151S8D1_CAJCA</name>
<keyword evidence="2" id="KW-1185">Reference proteome</keyword>
<organism evidence="1 2">
    <name type="scientific">Cajanus cajan</name>
    <name type="common">Pigeon pea</name>
    <name type="synonym">Cajanus indicus</name>
    <dbReference type="NCBI Taxonomy" id="3821"/>
    <lineage>
        <taxon>Eukaryota</taxon>
        <taxon>Viridiplantae</taxon>
        <taxon>Streptophyta</taxon>
        <taxon>Embryophyta</taxon>
        <taxon>Tracheophyta</taxon>
        <taxon>Spermatophyta</taxon>
        <taxon>Magnoliopsida</taxon>
        <taxon>eudicotyledons</taxon>
        <taxon>Gunneridae</taxon>
        <taxon>Pentapetalae</taxon>
        <taxon>rosids</taxon>
        <taxon>fabids</taxon>
        <taxon>Fabales</taxon>
        <taxon>Fabaceae</taxon>
        <taxon>Papilionoideae</taxon>
        <taxon>50 kb inversion clade</taxon>
        <taxon>NPAAA clade</taxon>
        <taxon>indigoferoid/millettioid clade</taxon>
        <taxon>Phaseoleae</taxon>
        <taxon>Cajanus</taxon>
    </lineage>
</organism>
<gene>
    <name evidence="1" type="ORF">KK1_027213</name>
</gene>
<accession>A0A151S8D1</accession>
<dbReference type="AlphaFoldDB" id="A0A151S8D1"/>
<sequence>PSKKSSCQKKSISKCEGSSNLIDTNNHVKVLDTPSICIETIVINFERKKYLTYWGKEKKKIMFRML</sequence>
<feature type="non-terminal residue" evidence="1">
    <location>
        <position position="1"/>
    </location>
</feature>
<dbReference type="Proteomes" id="UP000075243">
    <property type="component" value="Unassembled WGS sequence"/>
</dbReference>
<proteinExistence type="predicted"/>
<dbReference type="Gramene" id="C.cajan_25041.t">
    <property type="protein sequence ID" value="C.cajan_25041.t.cds1"/>
    <property type="gene ID" value="C.cajan_25041"/>
</dbReference>
<dbReference type="EMBL" id="KQ483445">
    <property type="protein sequence ID" value="KYP51001.1"/>
    <property type="molecule type" value="Genomic_DNA"/>
</dbReference>
<protein>
    <submittedName>
        <fullName evidence="1">Uncharacterized protein</fullName>
    </submittedName>
</protein>